<keyword evidence="4" id="KW-1185">Reference proteome</keyword>
<dbReference type="PANTHER" id="PTHR24359">
    <property type="entry name" value="SERINE/THREONINE-PROTEIN KINASE SBK1"/>
    <property type="match status" value="1"/>
</dbReference>
<evidence type="ECO:0000313" key="3">
    <source>
        <dbReference type="EMBL" id="GAA4814420.1"/>
    </source>
</evidence>
<reference evidence="4" key="1">
    <citation type="journal article" date="2019" name="Int. J. Syst. Evol. Microbiol.">
        <title>The Global Catalogue of Microorganisms (GCM) 10K type strain sequencing project: providing services to taxonomists for standard genome sequencing and annotation.</title>
        <authorList>
            <consortium name="The Broad Institute Genomics Platform"/>
            <consortium name="The Broad Institute Genome Sequencing Center for Infectious Disease"/>
            <person name="Wu L."/>
            <person name="Ma J."/>
        </authorList>
    </citation>
    <scope>NUCLEOTIDE SEQUENCE [LARGE SCALE GENOMIC DNA]</scope>
    <source>
        <strain evidence="4">JCM 17979</strain>
    </source>
</reference>
<gene>
    <name evidence="3" type="ORF">GCM10023200_60070</name>
</gene>
<dbReference type="SMART" id="SM00220">
    <property type="entry name" value="S_TKc"/>
    <property type="match status" value="1"/>
</dbReference>
<dbReference type="Gene3D" id="1.10.510.10">
    <property type="entry name" value="Transferase(Phosphotransferase) domain 1"/>
    <property type="match status" value="1"/>
</dbReference>
<evidence type="ECO:0000259" key="2">
    <source>
        <dbReference type="PROSITE" id="PS50011"/>
    </source>
</evidence>
<dbReference type="Gene3D" id="3.30.200.20">
    <property type="entry name" value="Phosphorylase Kinase, domain 1"/>
    <property type="match status" value="1"/>
</dbReference>
<keyword evidence="1" id="KW-1133">Transmembrane helix</keyword>
<protein>
    <recommendedName>
        <fullName evidence="2">Protein kinase domain-containing protein</fullName>
    </recommendedName>
</protein>
<dbReference type="PANTHER" id="PTHR24359:SF1">
    <property type="entry name" value="INHIBITOR OF NUCLEAR FACTOR KAPPA-B KINASE EPSILON SUBUNIT HOMOLOG 1-RELATED"/>
    <property type="match status" value="1"/>
</dbReference>
<sequence>MFRARDTVRRRAVALELPEPTADPAVFRLVARTAARLCSPHVVPIHDFGVVDGRPFLAVRLVPGTDLAAEIARRGPLPARRVAAIVRQVADALDAAHADGLVHGGVTPARVLLEQRSGHDVVSLTGFGGASLGGDRGVDLRALADLLVEARTGRPAAADPELPPALAAVVERAARWPTAGAFADAAHRALTGRPTTGAPSGAPPVTPPRGTRYVAVTPAVPPAPDPALPRSPGSRWLALGAVTAVAAVAALLVALVGAARVAGDAPAPAAPTAPVAVAAGPLAAAFPDVARLGAGCAAYRPGPGEYVTSQGARPVAVIGCDHGATVPGASVYYTQWPTAADAGRWQADQAAGGPGLAGPFSWTDAAGETQGPVHTRAAPDGTIYTTAAYAERPYAVDLVTRSAEDARRLLPALQLLPAAQVPA</sequence>
<evidence type="ECO:0000256" key="1">
    <source>
        <dbReference type="SAM" id="Phobius"/>
    </source>
</evidence>
<accession>A0ABP9CR82</accession>
<dbReference type="InterPro" id="IPR011009">
    <property type="entry name" value="Kinase-like_dom_sf"/>
</dbReference>
<dbReference type="PROSITE" id="PS50011">
    <property type="entry name" value="PROTEIN_KINASE_DOM"/>
    <property type="match status" value="1"/>
</dbReference>
<keyword evidence="1" id="KW-0472">Membrane</keyword>
<organism evidence="3 4">
    <name type="scientific">Actinomycetospora chlora</name>
    <dbReference type="NCBI Taxonomy" id="663608"/>
    <lineage>
        <taxon>Bacteria</taxon>
        <taxon>Bacillati</taxon>
        <taxon>Actinomycetota</taxon>
        <taxon>Actinomycetes</taxon>
        <taxon>Pseudonocardiales</taxon>
        <taxon>Pseudonocardiaceae</taxon>
        <taxon>Actinomycetospora</taxon>
    </lineage>
</organism>
<proteinExistence type="predicted"/>
<name>A0ABP9CR82_9PSEU</name>
<dbReference type="InterPro" id="IPR000719">
    <property type="entry name" value="Prot_kinase_dom"/>
</dbReference>
<dbReference type="EMBL" id="BAABHO010000097">
    <property type="protein sequence ID" value="GAA4814420.1"/>
    <property type="molecule type" value="Genomic_DNA"/>
</dbReference>
<dbReference type="SUPFAM" id="SSF56112">
    <property type="entry name" value="Protein kinase-like (PK-like)"/>
    <property type="match status" value="1"/>
</dbReference>
<feature type="domain" description="Protein kinase" evidence="2">
    <location>
        <begin position="1"/>
        <end position="252"/>
    </location>
</feature>
<comment type="caution">
    <text evidence="3">The sequence shown here is derived from an EMBL/GenBank/DDBJ whole genome shotgun (WGS) entry which is preliminary data.</text>
</comment>
<keyword evidence="1" id="KW-0812">Transmembrane</keyword>
<evidence type="ECO:0000313" key="4">
    <source>
        <dbReference type="Proteomes" id="UP001500928"/>
    </source>
</evidence>
<feature type="transmembrane region" description="Helical" evidence="1">
    <location>
        <begin position="236"/>
        <end position="259"/>
    </location>
</feature>
<dbReference type="Proteomes" id="UP001500928">
    <property type="component" value="Unassembled WGS sequence"/>
</dbReference>